<feature type="compositionally biased region" description="Basic and acidic residues" evidence="1">
    <location>
        <begin position="108"/>
        <end position="120"/>
    </location>
</feature>
<gene>
    <name evidence="3" type="ORF">DFR43_11325</name>
</gene>
<name>A0A4R6U487_9BURK</name>
<evidence type="ECO:0000256" key="2">
    <source>
        <dbReference type="SAM" id="Phobius"/>
    </source>
</evidence>
<dbReference type="Proteomes" id="UP000295510">
    <property type="component" value="Unassembled WGS sequence"/>
</dbReference>
<keyword evidence="2" id="KW-0812">Transmembrane</keyword>
<organism evidence="3 4">
    <name type="scientific">Tepidicella xavieri</name>
    <dbReference type="NCBI Taxonomy" id="360241"/>
    <lineage>
        <taxon>Bacteria</taxon>
        <taxon>Pseudomonadati</taxon>
        <taxon>Pseudomonadota</taxon>
        <taxon>Betaproteobacteria</taxon>
        <taxon>Burkholderiales</taxon>
        <taxon>Tepidicella</taxon>
    </lineage>
</organism>
<dbReference type="RefSeq" id="WP_133598478.1">
    <property type="nucleotide sequence ID" value="NZ_SNYL01000013.1"/>
</dbReference>
<keyword evidence="4" id="KW-1185">Reference proteome</keyword>
<accession>A0A4R6U487</accession>
<dbReference type="EMBL" id="SNYL01000013">
    <property type="protein sequence ID" value="TDQ41288.1"/>
    <property type="molecule type" value="Genomic_DNA"/>
</dbReference>
<proteinExistence type="predicted"/>
<feature type="region of interest" description="Disordered" evidence="1">
    <location>
        <begin position="94"/>
        <end position="120"/>
    </location>
</feature>
<feature type="transmembrane region" description="Helical" evidence="2">
    <location>
        <begin position="20"/>
        <end position="48"/>
    </location>
</feature>
<keyword evidence="2" id="KW-1133">Transmembrane helix</keyword>
<comment type="caution">
    <text evidence="3">The sequence shown here is derived from an EMBL/GenBank/DDBJ whole genome shotgun (WGS) entry which is preliminary data.</text>
</comment>
<protein>
    <submittedName>
        <fullName evidence="3">Uncharacterized protein</fullName>
    </submittedName>
</protein>
<evidence type="ECO:0000256" key="1">
    <source>
        <dbReference type="SAM" id="MobiDB-lite"/>
    </source>
</evidence>
<sequence>MTEIKKFVWGVLGAVVRVLLWLLMAVLALFLLLVAVVLLLVGVLWALLRGQRPAAPVFVGRFRRFTTERVWPGGNRQAGASHHDRAEVVDVEVREVDDGQDAAPPTTRPDRPPGLEDRRS</sequence>
<keyword evidence="2" id="KW-0472">Membrane</keyword>
<evidence type="ECO:0000313" key="3">
    <source>
        <dbReference type="EMBL" id="TDQ41288.1"/>
    </source>
</evidence>
<evidence type="ECO:0000313" key="4">
    <source>
        <dbReference type="Proteomes" id="UP000295510"/>
    </source>
</evidence>
<reference evidence="3 4" key="1">
    <citation type="submission" date="2019-03" db="EMBL/GenBank/DDBJ databases">
        <title>Genomic Encyclopedia of Type Strains, Phase IV (KMG-IV): sequencing the most valuable type-strain genomes for metagenomic binning, comparative biology and taxonomic classification.</title>
        <authorList>
            <person name="Goeker M."/>
        </authorList>
    </citation>
    <scope>NUCLEOTIDE SEQUENCE [LARGE SCALE GENOMIC DNA]</scope>
    <source>
        <strain evidence="3 4">DSM 19605</strain>
    </source>
</reference>
<dbReference type="AlphaFoldDB" id="A0A4R6U487"/>